<protein>
    <recommendedName>
        <fullName evidence="2">CBM21 domain-containing protein</fullName>
    </recommendedName>
</protein>
<accession>A0ABR8PV81</accession>
<evidence type="ECO:0000256" key="1">
    <source>
        <dbReference type="SAM" id="SignalP"/>
    </source>
</evidence>
<evidence type="ECO:0000313" key="4">
    <source>
        <dbReference type="Proteomes" id="UP000627781"/>
    </source>
</evidence>
<proteinExistence type="predicted"/>
<comment type="caution">
    <text evidence="3">The sequence shown here is derived from an EMBL/GenBank/DDBJ whole genome shotgun (WGS) entry which is preliminary data.</text>
</comment>
<dbReference type="PROSITE" id="PS51159">
    <property type="entry name" value="CBM21"/>
    <property type="match status" value="1"/>
</dbReference>
<organism evidence="3 4">
    <name type="scientific">Clostridium cibarium</name>
    <dbReference type="NCBI Taxonomy" id="2762247"/>
    <lineage>
        <taxon>Bacteria</taxon>
        <taxon>Bacillati</taxon>
        <taxon>Bacillota</taxon>
        <taxon>Clostridia</taxon>
        <taxon>Eubacteriales</taxon>
        <taxon>Clostridiaceae</taxon>
        <taxon>Clostridium</taxon>
    </lineage>
</organism>
<keyword evidence="1" id="KW-0732">Signal</keyword>
<keyword evidence="4" id="KW-1185">Reference proteome</keyword>
<evidence type="ECO:0000259" key="2">
    <source>
        <dbReference type="PROSITE" id="PS51159"/>
    </source>
</evidence>
<feature type="signal peptide" evidence="1">
    <location>
        <begin position="1"/>
        <end position="29"/>
    </location>
</feature>
<dbReference type="RefSeq" id="WP_191768927.1">
    <property type="nucleotide sequence ID" value="NZ_JACSRA010000018.1"/>
</dbReference>
<name>A0ABR8PV81_9CLOT</name>
<dbReference type="EMBL" id="JACSRA010000018">
    <property type="protein sequence ID" value="MBD7912039.1"/>
    <property type="molecule type" value="Genomic_DNA"/>
</dbReference>
<sequence length="267" mass="30165">MKLKQNKFFIFIFSFVLLAGLTLPTQASAQTTQNVQLVYSKTMSKDNHIFAYGYVQTLPSEGGSVELHYQVGENVWKDINATYVGVKDNAYGLWYFEIDGGQDPMSDYSKSGKDFRFAVKYTTSSGQVYWDNNNGNEFKVSGGYSANFGRYVLGSSNLVLANANSWTSDNTYFTGQIALKNSDYNKVVKVRYSCDNWVTYKETSAIYQFSEPNDVEIWSFRGEGPANAKDFKFAISYTVNGQTYWDNNFNSNYTVNVSESLNNPGVR</sequence>
<gene>
    <name evidence="3" type="ORF">H9661_11785</name>
</gene>
<dbReference type="InterPro" id="IPR038175">
    <property type="entry name" value="CBM21_dom_sf"/>
</dbReference>
<dbReference type="Proteomes" id="UP000627781">
    <property type="component" value="Unassembled WGS sequence"/>
</dbReference>
<dbReference type="InterPro" id="IPR005036">
    <property type="entry name" value="CBM21_dom"/>
</dbReference>
<dbReference type="Gene3D" id="2.60.40.2440">
    <property type="entry name" value="Carbohydrate binding type-21 domain"/>
    <property type="match status" value="2"/>
</dbReference>
<dbReference type="PANTHER" id="PTHR12307:SF36">
    <property type="entry name" value="GLYCOGEN-BINDING SUBUNIT 76A"/>
    <property type="match status" value="1"/>
</dbReference>
<dbReference type="PANTHER" id="PTHR12307">
    <property type="entry name" value="PROTEIN PHOSPHATASE 1 REGULATORY SUBUNIT"/>
    <property type="match status" value="1"/>
</dbReference>
<evidence type="ECO:0000313" key="3">
    <source>
        <dbReference type="EMBL" id="MBD7912039.1"/>
    </source>
</evidence>
<dbReference type="InterPro" id="IPR050782">
    <property type="entry name" value="PP1_regulatory_subunit_3"/>
</dbReference>
<feature type="chain" id="PRO_5045597142" description="CBM21 domain-containing protein" evidence="1">
    <location>
        <begin position="30"/>
        <end position="267"/>
    </location>
</feature>
<reference evidence="3 4" key="1">
    <citation type="submission" date="2020-08" db="EMBL/GenBank/DDBJ databases">
        <title>A Genomic Blueprint of the Chicken Gut Microbiome.</title>
        <authorList>
            <person name="Gilroy R."/>
            <person name="Ravi A."/>
            <person name="Getino M."/>
            <person name="Pursley I."/>
            <person name="Horton D.L."/>
            <person name="Alikhan N.-F."/>
            <person name="Baker D."/>
            <person name="Gharbi K."/>
            <person name="Hall N."/>
            <person name="Watson M."/>
            <person name="Adriaenssens E.M."/>
            <person name="Foster-Nyarko E."/>
            <person name="Jarju S."/>
            <person name="Secka A."/>
            <person name="Antonio M."/>
            <person name="Oren A."/>
            <person name="Chaudhuri R."/>
            <person name="La Ragione R.M."/>
            <person name="Hildebrand F."/>
            <person name="Pallen M.J."/>
        </authorList>
    </citation>
    <scope>NUCLEOTIDE SEQUENCE [LARGE SCALE GENOMIC DNA]</scope>
    <source>
        <strain evidence="3 4">Sa3CVN1</strain>
    </source>
</reference>
<dbReference type="Pfam" id="PF03370">
    <property type="entry name" value="CBM_21"/>
    <property type="match status" value="1"/>
</dbReference>
<feature type="domain" description="CBM21" evidence="2">
    <location>
        <begin position="150"/>
        <end position="256"/>
    </location>
</feature>